<comment type="caution">
    <text evidence="1">The sequence shown here is derived from an EMBL/GenBank/DDBJ whole genome shotgun (WGS) entry which is preliminary data.</text>
</comment>
<sequence>MADVEASDGKVLVDVEKPVPCCMTLEAGEAIDLAQQLIAAAVEVTPSAGERQQPPAAPETR</sequence>
<organism evidence="1 2">
    <name type="scientific">Sphingomonas citri</name>
    <dbReference type="NCBI Taxonomy" id="2862499"/>
    <lineage>
        <taxon>Bacteria</taxon>
        <taxon>Pseudomonadati</taxon>
        <taxon>Pseudomonadota</taxon>
        <taxon>Alphaproteobacteria</taxon>
        <taxon>Sphingomonadales</taxon>
        <taxon>Sphingomonadaceae</taxon>
        <taxon>Sphingomonas</taxon>
    </lineage>
</organism>
<dbReference type="Proteomes" id="UP000759103">
    <property type="component" value="Unassembled WGS sequence"/>
</dbReference>
<proteinExistence type="predicted"/>
<keyword evidence="2" id="KW-1185">Reference proteome</keyword>
<gene>
    <name evidence="1" type="ORF">KZ820_07010</name>
</gene>
<dbReference type="RefSeq" id="WP_219747835.1">
    <property type="nucleotide sequence ID" value="NZ_JAHXZN010000001.1"/>
</dbReference>
<evidence type="ECO:0000313" key="1">
    <source>
        <dbReference type="EMBL" id="MBW6530481.1"/>
    </source>
</evidence>
<accession>A0ABS7BLL2</accession>
<dbReference type="EMBL" id="JAHXZN010000001">
    <property type="protein sequence ID" value="MBW6530481.1"/>
    <property type="molecule type" value="Genomic_DNA"/>
</dbReference>
<reference evidence="1 2" key="1">
    <citation type="submission" date="2021-07" db="EMBL/GenBank/DDBJ databases">
        <title>Sphingomonas sp.</title>
        <authorList>
            <person name="Feng G."/>
            <person name="Li J."/>
            <person name="Pan M."/>
        </authorList>
    </citation>
    <scope>NUCLEOTIDE SEQUENCE [LARGE SCALE GENOMIC DNA]</scope>
    <source>
        <strain evidence="1 2">RRHST34</strain>
    </source>
</reference>
<name>A0ABS7BLL2_9SPHN</name>
<evidence type="ECO:0000313" key="2">
    <source>
        <dbReference type="Proteomes" id="UP000759103"/>
    </source>
</evidence>
<protein>
    <submittedName>
        <fullName evidence="1">Uncharacterized protein</fullName>
    </submittedName>
</protein>